<dbReference type="PANTHER" id="PTHR30055">
    <property type="entry name" value="HTH-TYPE TRANSCRIPTIONAL REGULATOR RUTR"/>
    <property type="match status" value="1"/>
</dbReference>
<dbReference type="PRINTS" id="PR00455">
    <property type="entry name" value="HTHTETR"/>
</dbReference>
<dbReference type="InterPro" id="IPR001647">
    <property type="entry name" value="HTH_TetR"/>
</dbReference>
<dbReference type="PROSITE" id="PS01081">
    <property type="entry name" value="HTH_TETR_1"/>
    <property type="match status" value="1"/>
</dbReference>
<dbReference type="RefSeq" id="WP_182633131.1">
    <property type="nucleotide sequence ID" value="NZ_JAALDM010000229.1"/>
</dbReference>
<feature type="compositionally biased region" description="Low complexity" evidence="5">
    <location>
        <begin position="8"/>
        <end position="18"/>
    </location>
</feature>
<dbReference type="Pfam" id="PF00440">
    <property type="entry name" value="TetR_N"/>
    <property type="match status" value="1"/>
</dbReference>
<feature type="DNA-binding region" description="H-T-H motif" evidence="4">
    <location>
        <begin position="49"/>
        <end position="68"/>
    </location>
</feature>
<accession>A0ABV5JMP6</accession>
<keyword evidence="1" id="KW-0805">Transcription regulation</keyword>
<dbReference type="EMBL" id="JBHMDY010000002">
    <property type="protein sequence ID" value="MFB9258994.1"/>
    <property type="molecule type" value="Genomic_DNA"/>
</dbReference>
<feature type="domain" description="HTH tetR-type" evidence="6">
    <location>
        <begin position="26"/>
        <end position="86"/>
    </location>
</feature>
<keyword evidence="2 4" id="KW-0238">DNA-binding</keyword>
<organism evidence="7 8">
    <name type="scientific">Dietzia aerolata</name>
    <dbReference type="NCBI Taxonomy" id="595984"/>
    <lineage>
        <taxon>Bacteria</taxon>
        <taxon>Bacillati</taxon>
        <taxon>Actinomycetota</taxon>
        <taxon>Actinomycetes</taxon>
        <taxon>Mycobacteriales</taxon>
        <taxon>Dietziaceae</taxon>
        <taxon>Dietzia</taxon>
    </lineage>
</organism>
<gene>
    <name evidence="7" type="ORF">ACFFVD_04195</name>
</gene>
<dbReference type="InterPro" id="IPR023772">
    <property type="entry name" value="DNA-bd_HTH_TetR-type_CS"/>
</dbReference>
<dbReference type="InterPro" id="IPR050109">
    <property type="entry name" value="HTH-type_TetR-like_transc_reg"/>
</dbReference>
<evidence type="ECO:0000256" key="2">
    <source>
        <dbReference type="ARBA" id="ARBA00023125"/>
    </source>
</evidence>
<evidence type="ECO:0000259" key="6">
    <source>
        <dbReference type="PROSITE" id="PS50977"/>
    </source>
</evidence>
<comment type="caution">
    <text evidence="7">The sequence shown here is derived from an EMBL/GenBank/DDBJ whole genome shotgun (WGS) entry which is preliminary data.</text>
</comment>
<evidence type="ECO:0000256" key="1">
    <source>
        <dbReference type="ARBA" id="ARBA00023015"/>
    </source>
</evidence>
<dbReference type="SUPFAM" id="SSF46689">
    <property type="entry name" value="Homeodomain-like"/>
    <property type="match status" value="1"/>
</dbReference>
<evidence type="ECO:0000256" key="4">
    <source>
        <dbReference type="PROSITE-ProRule" id="PRU00335"/>
    </source>
</evidence>
<keyword evidence="3" id="KW-0804">Transcription</keyword>
<dbReference type="PROSITE" id="PS50977">
    <property type="entry name" value="HTH_TETR_2"/>
    <property type="match status" value="1"/>
</dbReference>
<proteinExistence type="predicted"/>
<evidence type="ECO:0000256" key="3">
    <source>
        <dbReference type="ARBA" id="ARBA00023163"/>
    </source>
</evidence>
<protein>
    <submittedName>
        <fullName evidence="7">Helix-turn-helix domain-containing protein</fullName>
    </submittedName>
</protein>
<sequence length="246" mass="26122">MHPDDPLDASAPADPAPSGLREAKKARTRADLARAALLLAAEEGLHGTTVEAIAARAGVSPRTFFNYFDSKDEAVVHLGADRFRRLMSTLFDGPRADARGTGVNDDVVVPSPSADPILRIRDAMLDFLRDSDADADASADDDLMKAALERDQSLYGTLHATMTAVGAEFEAALTTRYADEAERDRARVGLSVALGLTQTAMQSARAGRTVTPMADQVAHYFGLLHSAFASPATTEAHPTEEGPTTS</sequence>
<dbReference type="PANTHER" id="PTHR30055:SF238">
    <property type="entry name" value="MYCOFACTOCIN BIOSYNTHESIS TRANSCRIPTIONAL REGULATOR MFTR-RELATED"/>
    <property type="match status" value="1"/>
</dbReference>
<dbReference type="InterPro" id="IPR009057">
    <property type="entry name" value="Homeodomain-like_sf"/>
</dbReference>
<name>A0ABV5JMP6_9ACTN</name>
<evidence type="ECO:0000313" key="7">
    <source>
        <dbReference type="EMBL" id="MFB9258994.1"/>
    </source>
</evidence>
<evidence type="ECO:0000313" key="8">
    <source>
        <dbReference type="Proteomes" id="UP001589700"/>
    </source>
</evidence>
<dbReference type="Proteomes" id="UP001589700">
    <property type="component" value="Unassembled WGS sequence"/>
</dbReference>
<evidence type="ECO:0000256" key="5">
    <source>
        <dbReference type="SAM" id="MobiDB-lite"/>
    </source>
</evidence>
<keyword evidence="8" id="KW-1185">Reference proteome</keyword>
<feature type="region of interest" description="Disordered" evidence="5">
    <location>
        <begin position="1"/>
        <end position="24"/>
    </location>
</feature>
<dbReference type="Gene3D" id="1.10.357.10">
    <property type="entry name" value="Tetracycline Repressor, domain 2"/>
    <property type="match status" value="1"/>
</dbReference>
<reference evidence="7 8" key="1">
    <citation type="submission" date="2024-09" db="EMBL/GenBank/DDBJ databases">
        <authorList>
            <person name="Sun Q."/>
            <person name="Mori K."/>
        </authorList>
    </citation>
    <scope>NUCLEOTIDE SEQUENCE [LARGE SCALE GENOMIC DNA]</scope>
    <source>
        <strain evidence="7 8">CCM 7659</strain>
    </source>
</reference>